<evidence type="ECO:0000313" key="2">
    <source>
        <dbReference type="Proteomes" id="UP000265520"/>
    </source>
</evidence>
<protein>
    <submittedName>
        <fullName evidence="1">Uncharacterized protein</fullName>
    </submittedName>
</protein>
<dbReference type="AlphaFoldDB" id="A0A392UN77"/>
<evidence type="ECO:0000313" key="1">
    <source>
        <dbReference type="EMBL" id="MCI73800.1"/>
    </source>
</evidence>
<accession>A0A392UN77</accession>
<reference evidence="1 2" key="1">
    <citation type="journal article" date="2018" name="Front. Plant Sci.">
        <title>Red Clover (Trifolium pratense) and Zigzag Clover (T. medium) - A Picture of Genomic Similarities and Differences.</title>
        <authorList>
            <person name="Dluhosova J."/>
            <person name="Istvanek J."/>
            <person name="Nedelnik J."/>
            <person name="Repkova J."/>
        </authorList>
    </citation>
    <scope>NUCLEOTIDE SEQUENCE [LARGE SCALE GENOMIC DNA]</scope>
    <source>
        <strain evidence="2">cv. 10/8</strain>
        <tissue evidence="1">Leaf</tissue>
    </source>
</reference>
<organism evidence="1 2">
    <name type="scientific">Trifolium medium</name>
    <dbReference type="NCBI Taxonomy" id="97028"/>
    <lineage>
        <taxon>Eukaryota</taxon>
        <taxon>Viridiplantae</taxon>
        <taxon>Streptophyta</taxon>
        <taxon>Embryophyta</taxon>
        <taxon>Tracheophyta</taxon>
        <taxon>Spermatophyta</taxon>
        <taxon>Magnoliopsida</taxon>
        <taxon>eudicotyledons</taxon>
        <taxon>Gunneridae</taxon>
        <taxon>Pentapetalae</taxon>
        <taxon>rosids</taxon>
        <taxon>fabids</taxon>
        <taxon>Fabales</taxon>
        <taxon>Fabaceae</taxon>
        <taxon>Papilionoideae</taxon>
        <taxon>50 kb inversion clade</taxon>
        <taxon>NPAAA clade</taxon>
        <taxon>Hologalegina</taxon>
        <taxon>IRL clade</taxon>
        <taxon>Trifolieae</taxon>
        <taxon>Trifolium</taxon>
    </lineage>
</organism>
<name>A0A392UN77_9FABA</name>
<comment type="caution">
    <text evidence="1">The sequence shown here is derived from an EMBL/GenBank/DDBJ whole genome shotgun (WGS) entry which is preliminary data.</text>
</comment>
<dbReference type="Proteomes" id="UP000265520">
    <property type="component" value="Unassembled WGS sequence"/>
</dbReference>
<dbReference type="EMBL" id="LXQA010846809">
    <property type="protein sequence ID" value="MCI73800.1"/>
    <property type="molecule type" value="Genomic_DNA"/>
</dbReference>
<feature type="non-terminal residue" evidence="1">
    <location>
        <position position="23"/>
    </location>
</feature>
<proteinExistence type="predicted"/>
<keyword evidence="2" id="KW-1185">Reference proteome</keyword>
<sequence length="23" mass="2664">MQEARMGRDILEAKCSRSIDVVR</sequence>